<gene>
    <name evidence="1" type="ORF">NQ176_g10624</name>
</gene>
<dbReference type="Proteomes" id="UP001143910">
    <property type="component" value="Unassembled WGS sequence"/>
</dbReference>
<comment type="caution">
    <text evidence="1">The sequence shown here is derived from an EMBL/GenBank/DDBJ whole genome shotgun (WGS) entry which is preliminary data.</text>
</comment>
<dbReference type="EMBL" id="JANJQO010002992">
    <property type="protein sequence ID" value="KAJ2965423.1"/>
    <property type="molecule type" value="Genomic_DNA"/>
</dbReference>
<organism evidence="1 2">
    <name type="scientific">Zarea fungicola</name>
    <dbReference type="NCBI Taxonomy" id="93591"/>
    <lineage>
        <taxon>Eukaryota</taxon>
        <taxon>Fungi</taxon>
        <taxon>Dikarya</taxon>
        <taxon>Ascomycota</taxon>
        <taxon>Pezizomycotina</taxon>
        <taxon>Sordariomycetes</taxon>
        <taxon>Hypocreomycetidae</taxon>
        <taxon>Hypocreales</taxon>
        <taxon>Cordycipitaceae</taxon>
        <taxon>Zarea</taxon>
    </lineage>
</organism>
<keyword evidence="2" id="KW-1185">Reference proteome</keyword>
<reference evidence="1" key="1">
    <citation type="submission" date="2022-08" db="EMBL/GenBank/DDBJ databases">
        <title>Genome Sequence of Lecanicillium fungicola.</title>
        <authorList>
            <person name="Buettner E."/>
        </authorList>
    </citation>
    <scope>NUCLEOTIDE SEQUENCE</scope>
    <source>
        <strain evidence="1">Babe33</strain>
    </source>
</reference>
<proteinExistence type="predicted"/>
<name>A0ACC1MFW8_9HYPO</name>
<protein>
    <submittedName>
        <fullName evidence="1">Uncharacterized protein</fullName>
    </submittedName>
</protein>
<sequence length="351" mass="40564">MAYRASQDKEPSTAEISKWYKDILGMIVNERLERESSLKSVQPVFLSHYIENGVFRHWVLHVHGHKYELRRAPPKHPASHEKTGFLKGIKSLWPRLANHTERLIKADVEAAAEPTDKPLTQITGETETGRSTSLLAAAKYYHAHIGDSKFDMETYKKSVIAKYTPQIGHYFYSMIGWTSLSQAEVDHECNETYARFGHYTVLSNNCHTFLQMLAHKIITTTAPDWYWFHSSPLRDYRYAYEPPRDSQLIHAAVAIKRISRLRHHLNPDARREVDVFIKVLENFVQAGLQNHARTEPMQEPLEGPLQQLMEEPSQHITEGDTEDTEYIMEYIMEDIMEEGEEVVVDASVDNI</sequence>
<evidence type="ECO:0000313" key="2">
    <source>
        <dbReference type="Proteomes" id="UP001143910"/>
    </source>
</evidence>
<accession>A0ACC1MFW8</accession>
<evidence type="ECO:0000313" key="1">
    <source>
        <dbReference type="EMBL" id="KAJ2965423.1"/>
    </source>
</evidence>